<dbReference type="PRINTS" id="PR00730">
    <property type="entry name" value="THERMOLYSIN"/>
</dbReference>
<keyword evidence="19" id="KW-1185">Reference proteome</keyword>
<dbReference type="OrthoDB" id="291295at2"/>
<feature type="domain" description="PepSY" evidence="16">
    <location>
        <begin position="145"/>
        <end position="214"/>
    </location>
</feature>
<dbReference type="GO" id="GO:0004222">
    <property type="term" value="F:metalloendopeptidase activity"/>
    <property type="evidence" value="ECO:0007669"/>
    <property type="project" value="UniProtKB-UniRule"/>
</dbReference>
<feature type="signal peptide" evidence="13">
    <location>
        <begin position="1"/>
        <end position="32"/>
    </location>
</feature>
<dbReference type="GO" id="GO:0046872">
    <property type="term" value="F:metal ion binding"/>
    <property type="evidence" value="ECO:0007669"/>
    <property type="project" value="UniProtKB-UniRule"/>
</dbReference>
<evidence type="ECO:0000256" key="2">
    <source>
        <dbReference type="ARBA" id="ARBA00004613"/>
    </source>
</evidence>
<evidence type="ECO:0000256" key="1">
    <source>
        <dbReference type="ARBA" id="ARBA00001947"/>
    </source>
</evidence>
<keyword evidence="7 13" id="KW-0732">Signal</keyword>
<name>A0A248TFT5_9BACI</name>
<comment type="similarity">
    <text evidence="3 13">Belongs to the peptidase M4 family.</text>
</comment>
<evidence type="ECO:0000256" key="13">
    <source>
        <dbReference type="RuleBase" id="RU366073"/>
    </source>
</evidence>
<dbReference type="GO" id="GO:0006508">
    <property type="term" value="P:proteolysis"/>
    <property type="evidence" value="ECO:0007669"/>
    <property type="project" value="UniProtKB-KW"/>
</dbReference>
<dbReference type="Gene3D" id="3.10.170.10">
    <property type="match status" value="1"/>
</dbReference>
<evidence type="ECO:0000256" key="11">
    <source>
        <dbReference type="ARBA" id="ARBA00023049"/>
    </source>
</evidence>
<dbReference type="InterPro" id="IPR023612">
    <property type="entry name" value="Peptidase_M4"/>
</dbReference>
<keyword evidence="11 13" id="KW-0482">Metalloprotease</keyword>
<comment type="subcellular location">
    <subcellularLocation>
        <location evidence="2 13">Secreted</location>
    </subcellularLocation>
</comment>
<dbReference type="Pfam" id="PF01447">
    <property type="entry name" value="Peptidase_M4"/>
    <property type="match status" value="1"/>
</dbReference>
<proteinExistence type="inferred from homology"/>
<dbReference type="RefSeq" id="WP_095370632.1">
    <property type="nucleotide sequence ID" value="NZ_CP022983.1"/>
</dbReference>
<evidence type="ECO:0000256" key="8">
    <source>
        <dbReference type="ARBA" id="ARBA00022801"/>
    </source>
</evidence>
<dbReference type="InterPro" id="IPR013856">
    <property type="entry name" value="Peptidase_M4_domain"/>
</dbReference>
<dbReference type="InterPro" id="IPR027268">
    <property type="entry name" value="Peptidase_M4/M1_CTD_sf"/>
</dbReference>
<dbReference type="KEGG" id="bko:CKF48_06770"/>
<evidence type="ECO:0000256" key="6">
    <source>
        <dbReference type="ARBA" id="ARBA00022723"/>
    </source>
</evidence>
<evidence type="ECO:0000256" key="3">
    <source>
        <dbReference type="ARBA" id="ARBA00009388"/>
    </source>
</evidence>
<comment type="cofactor">
    <cofactor evidence="1 13">
        <name>Zn(2+)</name>
        <dbReference type="ChEBI" id="CHEBI:29105"/>
    </cofactor>
</comment>
<dbReference type="Pfam" id="PF03413">
    <property type="entry name" value="PepSY"/>
    <property type="match status" value="1"/>
</dbReference>
<evidence type="ECO:0000313" key="18">
    <source>
        <dbReference type="EMBL" id="ASV67057.1"/>
    </source>
</evidence>
<evidence type="ECO:0000259" key="17">
    <source>
        <dbReference type="Pfam" id="PF07504"/>
    </source>
</evidence>
<dbReference type="Pfam" id="PF02868">
    <property type="entry name" value="Peptidase_M4_C"/>
    <property type="match status" value="1"/>
</dbReference>
<evidence type="ECO:0000313" key="19">
    <source>
        <dbReference type="Proteomes" id="UP000215137"/>
    </source>
</evidence>
<keyword evidence="8 13" id="KW-0378">Hydrolase</keyword>
<keyword evidence="6" id="KW-0479">Metal-binding</keyword>
<keyword evidence="10" id="KW-0106">Calcium</keyword>
<dbReference type="Proteomes" id="UP000215137">
    <property type="component" value="Chromosome"/>
</dbReference>
<evidence type="ECO:0000256" key="9">
    <source>
        <dbReference type="ARBA" id="ARBA00022833"/>
    </source>
</evidence>
<dbReference type="GO" id="GO:0005576">
    <property type="term" value="C:extracellular region"/>
    <property type="evidence" value="ECO:0007669"/>
    <property type="project" value="UniProtKB-SubCell"/>
</dbReference>
<feature type="active site" evidence="12">
    <location>
        <position position="382"/>
    </location>
</feature>
<sequence length="574" mass="63208">MKKKNFTKKVILPTALALSVTFTGFSPLSTYAAIQTETNEVIWQAPKGLNKEEVVQAYLQDQLKDQPQPKARSSKKNVNQFKIIDEQVDKQIGTTHMKTVEQINGVPVYGSGQTISLDEDLNVYASIGEVNNELVKVNINTTPTITEEEAESQAKAAIENEIGAIKDYDGIETDLMVFPKNDEYHLTYLVKASTSIPEPGYFHYFIDAHTGEVQHHFNALHSAEPETETVSARGLDLLGKMQNFNATKNIETGKTHLYSLETVKNRSVPIHTYDAQRMGETPFILLSALLGFTGFEVETASNFFYDPAAISAQQNSIKVNKYYQNVHDRNSLDNDGMKIISTVHIGDKWNNAAWNGKQMLYGDGDGSYFSSLAGALDVAGHEMTHGVITNTANLTYEGESGALNESIADIFGVLAENHSKAEEDRNWVIGEDVYTPNIPGDGGLRSLENPKDNSLHPNYGMKDDAYPDHYDDRYLGELDKGGVHINSSINNKAAYLIAEGGEHYGTTVNGIGSDKLGKILYKALTVYLVPSSNFSEMREAMVQSARDLYPDRNGEPSAETAAVMAAYDSIGVLE</sequence>
<feature type="chain" id="PRO_5039745083" description="Neutral metalloproteinase" evidence="13">
    <location>
        <begin position="33"/>
        <end position="574"/>
    </location>
</feature>
<feature type="domain" description="Peptidase M4" evidence="14">
    <location>
        <begin position="245"/>
        <end position="388"/>
    </location>
</feature>
<dbReference type="InterPro" id="IPR025711">
    <property type="entry name" value="PepSY"/>
</dbReference>
<reference evidence="18 19" key="1">
    <citation type="submission" date="2017-08" db="EMBL/GenBank/DDBJ databases">
        <title>Complete Genome Sequence of Bacillus kochii Oregon-R-modENCODE STRAIN BDGP4, isolated from Drosophila melanogaster gut.</title>
        <authorList>
            <person name="Wan K.H."/>
            <person name="Yu C."/>
            <person name="Park S."/>
            <person name="Hammonds A.S."/>
            <person name="Booth B.W."/>
            <person name="Celniker S.E."/>
        </authorList>
    </citation>
    <scope>NUCLEOTIDE SEQUENCE [LARGE SCALE GENOMIC DNA]</scope>
    <source>
        <strain evidence="18 19">BDGP4</strain>
    </source>
</reference>
<evidence type="ECO:0000256" key="7">
    <source>
        <dbReference type="ARBA" id="ARBA00022729"/>
    </source>
</evidence>
<evidence type="ECO:0000259" key="16">
    <source>
        <dbReference type="Pfam" id="PF03413"/>
    </source>
</evidence>
<keyword evidence="4 13" id="KW-0964">Secreted</keyword>
<evidence type="ECO:0000259" key="15">
    <source>
        <dbReference type="Pfam" id="PF02868"/>
    </source>
</evidence>
<dbReference type="InterPro" id="IPR050728">
    <property type="entry name" value="Zinc_Metalloprotease_M4"/>
</dbReference>
<dbReference type="EC" id="3.4.24.-" evidence="13"/>
<organism evidence="18 19">
    <name type="scientific">Cytobacillus kochii</name>
    <dbReference type="NCBI Taxonomy" id="859143"/>
    <lineage>
        <taxon>Bacteria</taxon>
        <taxon>Bacillati</taxon>
        <taxon>Bacillota</taxon>
        <taxon>Bacilli</taxon>
        <taxon>Bacillales</taxon>
        <taxon>Bacillaceae</taxon>
        <taxon>Cytobacillus</taxon>
    </lineage>
</organism>
<dbReference type="EMBL" id="CP022983">
    <property type="protein sequence ID" value="ASV67057.1"/>
    <property type="molecule type" value="Genomic_DNA"/>
</dbReference>
<dbReference type="Pfam" id="PF07504">
    <property type="entry name" value="FTP"/>
    <property type="match status" value="1"/>
</dbReference>
<dbReference type="InterPro" id="IPR001570">
    <property type="entry name" value="Peptidase_M4_C_domain"/>
</dbReference>
<dbReference type="PANTHER" id="PTHR33794:SF3">
    <property type="entry name" value="NEUTRAL PROTEASE B"/>
    <property type="match status" value="1"/>
</dbReference>
<accession>A0A248TFT5</accession>
<dbReference type="Gene3D" id="1.10.390.10">
    <property type="entry name" value="Neutral Protease Domain 2"/>
    <property type="match status" value="1"/>
</dbReference>
<feature type="domain" description="FTP" evidence="17">
    <location>
        <begin position="79"/>
        <end position="125"/>
    </location>
</feature>
<evidence type="ECO:0000256" key="10">
    <source>
        <dbReference type="ARBA" id="ARBA00022837"/>
    </source>
</evidence>
<protein>
    <recommendedName>
        <fullName evidence="13">Neutral metalloproteinase</fullName>
        <ecNumber evidence="13">3.4.24.-</ecNumber>
    </recommendedName>
</protein>
<evidence type="ECO:0000256" key="4">
    <source>
        <dbReference type="ARBA" id="ARBA00022525"/>
    </source>
</evidence>
<dbReference type="PANTHER" id="PTHR33794">
    <property type="entry name" value="BACILLOLYSIN"/>
    <property type="match status" value="1"/>
</dbReference>
<gene>
    <name evidence="18" type="ORF">CKF48_06770</name>
</gene>
<feature type="domain" description="Peptidase M4 C-terminal" evidence="15">
    <location>
        <begin position="392"/>
        <end position="572"/>
    </location>
</feature>
<keyword evidence="5 13" id="KW-0645">Protease</keyword>
<dbReference type="Gene3D" id="3.10.450.40">
    <property type="match status" value="1"/>
</dbReference>
<dbReference type="AlphaFoldDB" id="A0A248TFT5"/>
<feature type="active site" description="Proton donor" evidence="12">
    <location>
        <position position="484"/>
    </location>
</feature>
<keyword evidence="9 13" id="KW-0862">Zinc</keyword>
<evidence type="ECO:0000256" key="5">
    <source>
        <dbReference type="ARBA" id="ARBA00022670"/>
    </source>
</evidence>
<dbReference type="CDD" id="cd09597">
    <property type="entry name" value="M4_TLP"/>
    <property type="match status" value="1"/>
</dbReference>
<comment type="function">
    <text evidence="13">Extracellular zinc metalloprotease.</text>
</comment>
<evidence type="ECO:0000259" key="14">
    <source>
        <dbReference type="Pfam" id="PF01447"/>
    </source>
</evidence>
<evidence type="ECO:0000256" key="12">
    <source>
        <dbReference type="PIRSR" id="PIRSR623612-1"/>
    </source>
</evidence>
<dbReference type="SUPFAM" id="SSF55486">
    <property type="entry name" value="Metalloproteases ('zincins'), catalytic domain"/>
    <property type="match status" value="1"/>
</dbReference>
<dbReference type="InterPro" id="IPR011096">
    <property type="entry name" value="FTP_domain"/>
</dbReference>